<dbReference type="PANTHER" id="PTHR33353">
    <property type="entry name" value="PUTATIVE (AFU_ORTHOLOGUE AFUA_1G12560)-RELATED"/>
    <property type="match status" value="1"/>
</dbReference>
<protein>
    <submittedName>
        <fullName evidence="7">Family 61 glycosyl hydrolase</fullName>
    </submittedName>
</protein>
<feature type="signal peptide" evidence="5">
    <location>
        <begin position="1"/>
        <end position="17"/>
    </location>
</feature>
<feature type="chain" id="PRO_5046892177" evidence="5">
    <location>
        <begin position="18"/>
        <end position="259"/>
    </location>
</feature>
<comment type="cofactor">
    <cofactor evidence="1">
        <name>Cu(2+)</name>
        <dbReference type="ChEBI" id="CHEBI:29036"/>
    </cofactor>
</comment>
<dbReference type="GO" id="GO:0016787">
    <property type="term" value="F:hydrolase activity"/>
    <property type="evidence" value="ECO:0007669"/>
    <property type="project" value="UniProtKB-KW"/>
</dbReference>
<evidence type="ECO:0000256" key="1">
    <source>
        <dbReference type="ARBA" id="ARBA00001973"/>
    </source>
</evidence>
<keyword evidence="5" id="KW-0732">Signal</keyword>
<keyword evidence="8" id="KW-1185">Reference proteome</keyword>
<evidence type="ECO:0000313" key="7">
    <source>
        <dbReference type="EMBL" id="KAK7514996.1"/>
    </source>
</evidence>
<proteinExistence type="predicted"/>
<reference evidence="7 8" key="1">
    <citation type="submission" date="2024-04" db="EMBL/GenBank/DDBJ databases">
        <title>Phyllosticta paracitricarpa is synonymous to the EU quarantine fungus P. citricarpa based on phylogenomic analyses.</title>
        <authorList>
            <consortium name="Lawrence Berkeley National Laboratory"/>
            <person name="Van Ingen-Buijs V.A."/>
            <person name="Van Westerhoven A.C."/>
            <person name="Haridas S."/>
            <person name="Skiadas P."/>
            <person name="Martin F."/>
            <person name="Groenewald J.Z."/>
            <person name="Crous P.W."/>
            <person name="Seidl M.F."/>
        </authorList>
    </citation>
    <scope>NUCLEOTIDE SEQUENCE [LARGE SCALE GENOMIC DNA]</scope>
    <source>
        <strain evidence="7 8">CBS 123371</strain>
    </source>
</reference>
<comment type="subcellular location">
    <subcellularLocation>
        <location evidence="2">Secreted</location>
    </subcellularLocation>
</comment>
<organism evidence="7 8">
    <name type="scientific">Phyllosticta citriasiana</name>
    <dbReference type="NCBI Taxonomy" id="595635"/>
    <lineage>
        <taxon>Eukaryota</taxon>
        <taxon>Fungi</taxon>
        <taxon>Dikarya</taxon>
        <taxon>Ascomycota</taxon>
        <taxon>Pezizomycotina</taxon>
        <taxon>Dothideomycetes</taxon>
        <taxon>Dothideomycetes incertae sedis</taxon>
        <taxon>Botryosphaeriales</taxon>
        <taxon>Phyllostictaceae</taxon>
        <taxon>Phyllosticta</taxon>
    </lineage>
</organism>
<dbReference type="PANTHER" id="PTHR33353:SF34">
    <property type="entry name" value="ENDO-BETA-1,4-GLUCANASE D"/>
    <property type="match status" value="1"/>
</dbReference>
<evidence type="ECO:0000256" key="4">
    <source>
        <dbReference type="ARBA" id="ARBA00023157"/>
    </source>
</evidence>
<dbReference type="Proteomes" id="UP001363622">
    <property type="component" value="Unassembled WGS sequence"/>
</dbReference>
<keyword evidence="3" id="KW-0964">Secreted</keyword>
<evidence type="ECO:0000256" key="3">
    <source>
        <dbReference type="ARBA" id="ARBA00022525"/>
    </source>
</evidence>
<keyword evidence="4" id="KW-1015">Disulfide bond</keyword>
<dbReference type="Gene3D" id="2.70.50.70">
    <property type="match status" value="1"/>
</dbReference>
<evidence type="ECO:0000256" key="2">
    <source>
        <dbReference type="ARBA" id="ARBA00004613"/>
    </source>
</evidence>
<dbReference type="InterPro" id="IPR049892">
    <property type="entry name" value="AA9"/>
</dbReference>
<feature type="domain" description="Auxiliary Activity family 9 catalytic" evidence="6">
    <location>
        <begin position="18"/>
        <end position="232"/>
    </location>
</feature>
<dbReference type="EMBL" id="JBBPHU010000008">
    <property type="protein sequence ID" value="KAK7514996.1"/>
    <property type="molecule type" value="Genomic_DNA"/>
</dbReference>
<evidence type="ECO:0000256" key="5">
    <source>
        <dbReference type="SAM" id="SignalP"/>
    </source>
</evidence>
<dbReference type="Pfam" id="PF03443">
    <property type="entry name" value="AA9"/>
    <property type="match status" value="1"/>
</dbReference>
<sequence>MKYSLLTLGALAASVSAHGYVESVIAGGKTFTGYNPSFSYQTPAPKAVGWSAENQDNGYVSPTAVAQPDIICHKAAKNAQEYVTAAAGDEISLKWNTWPESHHGPMIDYMASCEGDCTTVDKTSLNFVKTQAKGLVSGSNPGTWASDDLISNDLIHKTKIPADLKPGNYVLRHEIIALHSAGQKDGAQFYPQCINVKVTGSGSTAISGGEPATKFYSETGPSIQFNLYTAFSSYNIPGPALWSGAAAKLKRHVRDFRLF</sequence>
<evidence type="ECO:0000313" key="8">
    <source>
        <dbReference type="Proteomes" id="UP001363622"/>
    </source>
</evidence>
<dbReference type="InterPro" id="IPR005103">
    <property type="entry name" value="AA9_LPMO"/>
</dbReference>
<comment type="caution">
    <text evidence="7">The sequence shown here is derived from an EMBL/GenBank/DDBJ whole genome shotgun (WGS) entry which is preliminary data.</text>
</comment>
<dbReference type="CDD" id="cd21175">
    <property type="entry name" value="LPMO_AA9"/>
    <property type="match status" value="1"/>
</dbReference>
<evidence type="ECO:0000259" key="6">
    <source>
        <dbReference type="Pfam" id="PF03443"/>
    </source>
</evidence>
<keyword evidence="7" id="KW-0378">Hydrolase</keyword>
<accession>A0ABR1KMT1</accession>
<gene>
    <name evidence="7" type="ORF">IWZ03DRAFT_233847</name>
</gene>
<name>A0ABR1KMT1_9PEZI</name>